<feature type="domain" description="PAS" evidence="10">
    <location>
        <begin position="432"/>
        <end position="504"/>
    </location>
</feature>
<proteinExistence type="predicted"/>
<dbReference type="PROSITE" id="PS50112">
    <property type="entry name" value="PAS"/>
    <property type="match status" value="2"/>
</dbReference>
<dbReference type="PANTHER" id="PTHR43304:SF1">
    <property type="entry name" value="PAC DOMAIN-CONTAINING PROTEIN"/>
    <property type="match status" value="1"/>
</dbReference>
<dbReference type="EC" id="2.7.13.3" evidence="3"/>
<evidence type="ECO:0000259" key="11">
    <source>
        <dbReference type="PROSITE" id="PS50113"/>
    </source>
</evidence>
<accession>A0A923HJM2</accession>
<dbReference type="InterPro" id="IPR004358">
    <property type="entry name" value="Sig_transdc_His_kin-like_C"/>
</dbReference>
<dbReference type="RefSeq" id="WP_186911951.1">
    <property type="nucleotide sequence ID" value="NZ_JACOFV010000006.1"/>
</dbReference>
<protein>
    <recommendedName>
        <fullName evidence="3">histidine kinase</fullName>
        <ecNumber evidence="3">2.7.13.3</ecNumber>
    </recommendedName>
</protein>
<keyword evidence="5" id="KW-0808">Transferase</keyword>
<dbReference type="PRINTS" id="PR00344">
    <property type="entry name" value="BCTRLSENSOR"/>
</dbReference>
<dbReference type="PROSITE" id="PS50109">
    <property type="entry name" value="HIS_KIN"/>
    <property type="match status" value="1"/>
</dbReference>
<dbReference type="EMBL" id="JACOFV010000006">
    <property type="protein sequence ID" value="MBC3862024.1"/>
    <property type="molecule type" value="Genomic_DNA"/>
</dbReference>
<evidence type="ECO:0000256" key="7">
    <source>
        <dbReference type="ARBA" id="ARBA00023012"/>
    </source>
</evidence>
<dbReference type="InterPro" id="IPR001610">
    <property type="entry name" value="PAC"/>
</dbReference>
<dbReference type="InterPro" id="IPR035965">
    <property type="entry name" value="PAS-like_dom_sf"/>
</dbReference>
<dbReference type="InterPro" id="IPR036097">
    <property type="entry name" value="HisK_dim/P_sf"/>
</dbReference>
<feature type="domain" description="Histidine kinase" evidence="9">
    <location>
        <begin position="560"/>
        <end position="787"/>
    </location>
</feature>
<name>A0A923HJM2_9BURK</name>
<dbReference type="PANTHER" id="PTHR43304">
    <property type="entry name" value="PHYTOCHROME-LIKE PROTEIN CPH1"/>
    <property type="match status" value="1"/>
</dbReference>
<dbReference type="Pfam" id="PF08447">
    <property type="entry name" value="PAS_3"/>
    <property type="match status" value="2"/>
</dbReference>
<dbReference type="InterPro" id="IPR000700">
    <property type="entry name" value="PAS-assoc_C"/>
</dbReference>
<feature type="domain" description="PAS" evidence="10">
    <location>
        <begin position="157"/>
        <end position="233"/>
    </location>
</feature>
<dbReference type="FunFam" id="3.30.565.10:FF:000006">
    <property type="entry name" value="Sensor histidine kinase WalK"/>
    <property type="match status" value="1"/>
</dbReference>
<dbReference type="SUPFAM" id="SSF55785">
    <property type="entry name" value="PYP-like sensor domain (PAS domain)"/>
    <property type="match status" value="4"/>
</dbReference>
<dbReference type="Proteomes" id="UP000634011">
    <property type="component" value="Unassembled WGS sequence"/>
</dbReference>
<dbReference type="SMART" id="SM00387">
    <property type="entry name" value="HATPase_c"/>
    <property type="match status" value="1"/>
</dbReference>
<dbReference type="InterPro" id="IPR003661">
    <property type="entry name" value="HisK_dim/P_dom"/>
</dbReference>
<keyword evidence="6 12" id="KW-0418">Kinase</keyword>
<keyword evidence="13" id="KW-1185">Reference proteome</keyword>
<comment type="caution">
    <text evidence="12">The sequence shown here is derived from an EMBL/GenBank/DDBJ whole genome shotgun (WGS) entry which is preliminary data.</text>
</comment>
<dbReference type="Pfam" id="PF00512">
    <property type="entry name" value="HisKA"/>
    <property type="match status" value="1"/>
</dbReference>
<reference evidence="12" key="1">
    <citation type="submission" date="2020-08" db="EMBL/GenBank/DDBJ databases">
        <title>Novel species isolated from subtropical streams in China.</title>
        <authorList>
            <person name="Lu H."/>
        </authorList>
    </citation>
    <scope>NUCLEOTIDE SEQUENCE</scope>
    <source>
        <strain evidence="12">KACC 12607</strain>
    </source>
</reference>
<evidence type="ECO:0000256" key="4">
    <source>
        <dbReference type="ARBA" id="ARBA00022553"/>
    </source>
</evidence>
<dbReference type="Gene3D" id="3.30.450.20">
    <property type="entry name" value="PAS domain"/>
    <property type="match status" value="4"/>
</dbReference>
<dbReference type="SMART" id="SM00086">
    <property type="entry name" value="PAC"/>
    <property type="match status" value="4"/>
</dbReference>
<evidence type="ECO:0000256" key="8">
    <source>
        <dbReference type="ARBA" id="ARBA00023136"/>
    </source>
</evidence>
<dbReference type="Pfam" id="PF02518">
    <property type="entry name" value="HATPase_c"/>
    <property type="match status" value="1"/>
</dbReference>
<evidence type="ECO:0000313" key="12">
    <source>
        <dbReference type="EMBL" id="MBC3862024.1"/>
    </source>
</evidence>
<sequence>MTGKSNLIAIDSSMPSLPPQDELEKSHTLLSNFSRFLPGMFFQFQRYSEHQFSFKYVSAAVEQLFEITAEQLINDASILYRKIHPDDLAYLIIGIRRSAAELTIWHHEYRVLRTDGGERWLAGDATPEKQADGSVLWHGFISDNTERKLTEQKLLAAEQQMRLVMKASNQGLYDINLQSGKSTFSPEYLQMLGYSAEDFPDSSQFWNYFWSDGVHKDDVANLRKAYQKHFASRGTIDYHAEFRQKNKAGEWRWIMSIGAVVEWDTNQRAVRMVGTHIDITERKRIEEELMLNQELLNASKNRYKELARELEILIANAPVGIMFVSNDVIVRANQALAELCRFPDAQSMIGVKTSFLYQHLDDYEAFGDAVIPKLLADELVEIEWRLHRNNGEAFFARVAGRALSSETYHKGTVWMIEDITEQRRTLDALRDSEGRLQRLMNSSLIGIVHGNQRKRLLDVNQVFCQLCGYTREQIIGESYFWRELMSESDQYICMQAYNELQTTGTTSSFEIMLRHADGRSIPVLVGVNHLENSQQEWVAFTMDISDRLRMHQLKTEFISVVSHELRTPLTSIRGSLGLLESGVAGTLSDAAQQLVRIANANSKRLIGLVNDILDMDKLANGKMSIKSEPVDLVALLYQAIEANTAYATNLHVSLVADVRLIPDSTTDTPHAWCLGDSDRLMQVITNLISNAAKFSPEDAEVNIRLFQSNHVYRMEICDHGPGIPLEFQAHIFEPFTQADSTNTRQQGGTGLGLSIAKTLIEKMRGEIFFVSCPEHGTTFWFDLPIYDPVKSA</sequence>
<feature type="domain" description="PAC" evidence="11">
    <location>
        <begin position="380"/>
        <end position="431"/>
    </location>
</feature>
<dbReference type="NCBIfam" id="TIGR00229">
    <property type="entry name" value="sensory_box"/>
    <property type="match status" value="3"/>
</dbReference>
<feature type="domain" description="PAC" evidence="11">
    <location>
        <begin position="238"/>
        <end position="291"/>
    </location>
</feature>
<dbReference type="SMART" id="SM00091">
    <property type="entry name" value="PAS"/>
    <property type="match status" value="4"/>
</dbReference>
<evidence type="ECO:0000256" key="3">
    <source>
        <dbReference type="ARBA" id="ARBA00012438"/>
    </source>
</evidence>
<dbReference type="Pfam" id="PF13426">
    <property type="entry name" value="PAS_9"/>
    <property type="match status" value="2"/>
</dbReference>
<evidence type="ECO:0000256" key="2">
    <source>
        <dbReference type="ARBA" id="ARBA00004429"/>
    </source>
</evidence>
<dbReference type="Gene3D" id="1.10.287.130">
    <property type="match status" value="1"/>
</dbReference>
<evidence type="ECO:0000259" key="9">
    <source>
        <dbReference type="PROSITE" id="PS50109"/>
    </source>
</evidence>
<evidence type="ECO:0000256" key="1">
    <source>
        <dbReference type="ARBA" id="ARBA00000085"/>
    </source>
</evidence>
<gene>
    <name evidence="12" type="ORF">H8K32_07950</name>
</gene>
<dbReference type="InterPro" id="IPR003594">
    <property type="entry name" value="HATPase_dom"/>
</dbReference>
<dbReference type="GO" id="GO:0005886">
    <property type="term" value="C:plasma membrane"/>
    <property type="evidence" value="ECO:0007669"/>
    <property type="project" value="UniProtKB-SubCell"/>
</dbReference>
<dbReference type="InterPro" id="IPR005467">
    <property type="entry name" value="His_kinase_dom"/>
</dbReference>
<dbReference type="SUPFAM" id="SSF47384">
    <property type="entry name" value="Homodimeric domain of signal transducing histidine kinase"/>
    <property type="match status" value="1"/>
</dbReference>
<evidence type="ECO:0000256" key="5">
    <source>
        <dbReference type="ARBA" id="ARBA00022679"/>
    </source>
</evidence>
<comment type="catalytic activity">
    <reaction evidence="1">
        <text>ATP + protein L-histidine = ADP + protein N-phospho-L-histidine.</text>
        <dbReference type="EC" id="2.7.13.3"/>
    </reaction>
</comment>
<evidence type="ECO:0000313" key="13">
    <source>
        <dbReference type="Proteomes" id="UP000634011"/>
    </source>
</evidence>
<dbReference type="FunFam" id="1.10.287.130:FF:000001">
    <property type="entry name" value="Two-component sensor histidine kinase"/>
    <property type="match status" value="1"/>
</dbReference>
<dbReference type="AlphaFoldDB" id="A0A923HJM2"/>
<dbReference type="CDD" id="cd00130">
    <property type="entry name" value="PAS"/>
    <property type="match status" value="3"/>
</dbReference>
<feature type="domain" description="PAC" evidence="11">
    <location>
        <begin position="105"/>
        <end position="156"/>
    </location>
</feature>
<dbReference type="CDD" id="cd00082">
    <property type="entry name" value="HisKA"/>
    <property type="match status" value="1"/>
</dbReference>
<dbReference type="InterPro" id="IPR052162">
    <property type="entry name" value="Sensor_kinase/Photoreceptor"/>
</dbReference>
<organism evidence="12 13">
    <name type="scientific">Undibacterium jejuense</name>
    <dbReference type="NCBI Taxonomy" id="1344949"/>
    <lineage>
        <taxon>Bacteria</taxon>
        <taxon>Pseudomonadati</taxon>
        <taxon>Pseudomonadota</taxon>
        <taxon>Betaproteobacteria</taxon>
        <taxon>Burkholderiales</taxon>
        <taxon>Oxalobacteraceae</taxon>
        <taxon>Undibacterium</taxon>
    </lineage>
</organism>
<dbReference type="InterPro" id="IPR013655">
    <property type="entry name" value="PAS_fold_3"/>
</dbReference>
<keyword evidence="7" id="KW-0902">Two-component regulatory system</keyword>
<dbReference type="InterPro" id="IPR000014">
    <property type="entry name" value="PAS"/>
</dbReference>
<dbReference type="Gene3D" id="3.30.565.10">
    <property type="entry name" value="Histidine kinase-like ATPase, C-terminal domain"/>
    <property type="match status" value="1"/>
</dbReference>
<dbReference type="SUPFAM" id="SSF55874">
    <property type="entry name" value="ATPase domain of HSP90 chaperone/DNA topoisomerase II/histidine kinase"/>
    <property type="match status" value="1"/>
</dbReference>
<dbReference type="InterPro" id="IPR036890">
    <property type="entry name" value="HATPase_C_sf"/>
</dbReference>
<evidence type="ECO:0000259" key="10">
    <source>
        <dbReference type="PROSITE" id="PS50112"/>
    </source>
</evidence>
<dbReference type="CDD" id="cd16922">
    <property type="entry name" value="HATPase_EvgS-ArcB-TorS-like"/>
    <property type="match status" value="1"/>
</dbReference>
<comment type="subcellular location">
    <subcellularLocation>
        <location evidence="2">Cell inner membrane</location>
        <topology evidence="2">Multi-pass membrane protein</topology>
    </subcellularLocation>
</comment>
<dbReference type="SMART" id="SM00388">
    <property type="entry name" value="HisKA"/>
    <property type="match status" value="1"/>
</dbReference>
<keyword evidence="4" id="KW-0597">Phosphoprotein</keyword>
<dbReference type="GO" id="GO:0000155">
    <property type="term" value="F:phosphorelay sensor kinase activity"/>
    <property type="evidence" value="ECO:0007669"/>
    <property type="project" value="InterPro"/>
</dbReference>
<evidence type="ECO:0000256" key="6">
    <source>
        <dbReference type="ARBA" id="ARBA00022777"/>
    </source>
</evidence>
<dbReference type="PROSITE" id="PS50113">
    <property type="entry name" value="PAC"/>
    <property type="match status" value="3"/>
</dbReference>
<keyword evidence="8" id="KW-0472">Membrane</keyword>